<evidence type="ECO:0000259" key="4">
    <source>
        <dbReference type="PROSITE" id="PS50932"/>
    </source>
</evidence>
<feature type="domain" description="HTH lacI-type" evidence="4">
    <location>
        <begin position="2"/>
        <end position="55"/>
    </location>
</feature>
<dbReference type="SUPFAM" id="SSF53822">
    <property type="entry name" value="Periplasmic binding protein-like I"/>
    <property type="match status" value="1"/>
</dbReference>
<dbReference type="PANTHER" id="PTHR30146">
    <property type="entry name" value="LACI-RELATED TRANSCRIPTIONAL REPRESSOR"/>
    <property type="match status" value="1"/>
</dbReference>
<dbReference type="SMART" id="SM00354">
    <property type="entry name" value="HTH_LACI"/>
    <property type="match status" value="1"/>
</dbReference>
<accession>A0A0R2BS46</accession>
<dbReference type="GO" id="GO:0000976">
    <property type="term" value="F:transcription cis-regulatory region binding"/>
    <property type="evidence" value="ECO:0007669"/>
    <property type="project" value="TreeGrafter"/>
</dbReference>
<dbReference type="PROSITE" id="PS00356">
    <property type="entry name" value="HTH_LACI_1"/>
    <property type="match status" value="1"/>
</dbReference>
<proteinExistence type="predicted"/>
<dbReference type="InterPro" id="IPR010982">
    <property type="entry name" value="Lambda_DNA-bd_dom_sf"/>
</dbReference>
<keyword evidence="2" id="KW-0238">DNA-binding</keyword>
<dbReference type="Gene3D" id="3.40.50.2300">
    <property type="match status" value="2"/>
</dbReference>
<comment type="caution">
    <text evidence="6">The sequence shown here is derived from an EMBL/GenBank/DDBJ whole genome shotgun (WGS) entry which is preliminary data.</text>
</comment>
<dbReference type="SUPFAM" id="SSF47413">
    <property type="entry name" value="lambda repressor-like DNA-binding domains"/>
    <property type="match status" value="1"/>
</dbReference>
<gene>
    <name evidence="6" type="ORF">FC84_GL000369</name>
</gene>
<dbReference type="PROSITE" id="PS50943">
    <property type="entry name" value="HTH_CROC1"/>
    <property type="match status" value="1"/>
</dbReference>
<dbReference type="InterPro" id="IPR001387">
    <property type="entry name" value="Cro/C1-type_HTH"/>
</dbReference>
<sequence>MVSIREVAKKAGVSVGSVSRYLNGQRLKKENMDHIQLAIESLGYRQNIIAKGLKNNHSFAIGLLMNNLSSRFSMDIVSSIEDILEKHGYGVIISGFNDNKDRVSAKLSYLRERSVDGLILFEVGEDWPGMDGLADAGIPVVSLQTPNKLVNVDSMIGNDRISVKTVLSRMVTQGNKKIGVIVAPQRDYSARERLLGVYDSQREYPEVEFVVYQGDYSRLSGYCGANELISDGVDALFVCNYNMSLGTMEFFSKSGLRIDTDIAFGHFDYLDQLNQLNDQRLVIQQPATIMGQVCAERLLSRINGTAENIGATYIFENQIMGFGKTSIEVTPTIIK</sequence>
<evidence type="ECO:0000313" key="7">
    <source>
        <dbReference type="Proteomes" id="UP000051813"/>
    </source>
</evidence>
<dbReference type="InterPro" id="IPR028082">
    <property type="entry name" value="Peripla_BP_I"/>
</dbReference>
<dbReference type="RefSeq" id="WP_057756947.1">
    <property type="nucleotide sequence ID" value="NZ_AYYK01000011.1"/>
</dbReference>
<keyword evidence="3" id="KW-0804">Transcription</keyword>
<dbReference type="Proteomes" id="UP000051813">
    <property type="component" value="Unassembled WGS sequence"/>
</dbReference>
<evidence type="ECO:0000256" key="1">
    <source>
        <dbReference type="ARBA" id="ARBA00023015"/>
    </source>
</evidence>
<dbReference type="AlphaFoldDB" id="A0A0R2BS46"/>
<evidence type="ECO:0000256" key="2">
    <source>
        <dbReference type="ARBA" id="ARBA00023125"/>
    </source>
</evidence>
<evidence type="ECO:0000256" key="3">
    <source>
        <dbReference type="ARBA" id="ARBA00023163"/>
    </source>
</evidence>
<dbReference type="Pfam" id="PF00532">
    <property type="entry name" value="Peripla_BP_1"/>
    <property type="match status" value="1"/>
</dbReference>
<dbReference type="PATRIC" id="fig|1423738.3.peg.376"/>
<dbReference type="PROSITE" id="PS50932">
    <property type="entry name" value="HTH_LACI_2"/>
    <property type="match status" value="1"/>
</dbReference>
<evidence type="ECO:0000313" key="6">
    <source>
        <dbReference type="EMBL" id="KRM78742.1"/>
    </source>
</evidence>
<name>A0A0R2BS46_9LACO</name>
<feature type="domain" description="HTH cro/C1-type" evidence="5">
    <location>
        <begin position="3"/>
        <end position="26"/>
    </location>
</feature>
<organism evidence="6 7">
    <name type="scientific">Lapidilactobacillus dextrinicus DSM 20335</name>
    <dbReference type="NCBI Taxonomy" id="1423738"/>
    <lineage>
        <taxon>Bacteria</taxon>
        <taxon>Bacillati</taxon>
        <taxon>Bacillota</taxon>
        <taxon>Bacilli</taxon>
        <taxon>Lactobacillales</taxon>
        <taxon>Lactobacillaceae</taxon>
        <taxon>Lapidilactobacillus</taxon>
    </lineage>
</organism>
<dbReference type="CDD" id="cd06267">
    <property type="entry name" value="PBP1_LacI_sugar_binding-like"/>
    <property type="match status" value="1"/>
</dbReference>
<dbReference type="EMBL" id="AYYK01000011">
    <property type="protein sequence ID" value="KRM78742.1"/>
    <property type="molecule type" value="Genomic_DNA"/>
</dbReference>
<protein>
    <submittedName>
        <fullName evidence="6">Bacterial regulatory s, lacI family protein</fullName>
    </submittedName>
</protein>
<keyword evidence="7" id="KW-1185">Reference proteome</keyword>
<dbReference type="CDD" id="cd01392">
    <property type="entry name" value="HTH_LacI"/>
    <property type="match status" value="1"/>
</dbReference>
<dbReference type="Pfam" id="PF00356">
    <property type="entry name" value="LacI"/>
    <property type="match status" value="1"/>
</dbReference>
<dbReference type="PANTHER" id="PTHR30146:SF109">
    <property type="entry name" value="HTH-TYPE TRANSCRIPTIONAL REGULATOR GALS"/>
    <property type="match status" value="1"/>
</dbReference>
<dbReference type="STRING" id="1423738.FC84_GL000369"/>
<dbReference type="InterPro" id="IPR001761">
    <property type="entry name" value="Peripla_BP/Lac1_sug-bd_dom"/>
</dbReference>
<dbReference type="Gene3D" id="1.10.260.40">
    <property type="entry name" value="lambda repressor-like DNA-binding domains"/>
    <property type="match status" value="1"/>
</dbReference>
<dbReference type="GO" id="GO:0003700">
    <property type="term" value="F:DNA-binding transcription factor activity"/>
    <property type="evidence" value="ECO:0007669"/>
    <property type="project" value="TreeGrafter"/>
</dbReference>
<evidence type="ECO:0000259" key="5">
    <source>
        <dbReference type="PROSITE" id="PS50943"/>
    </source>
</evidence>
<dbReference type="InterPro" id="IPR000843">
    <property type="entry name" value="HTH_LacI"/>
</dbReference>
<keyword evidence="1" id="KW-0805">Transcription regulation</keyword>
<reference evidence="6 7" key="1">
    <citation type="journal article" date="2015" name="Genome Announc.">
        <title>Expanding the biotechnology potential of lactobacilli through comparative genomics of 213 strains and associated genera.</title>
        <authorList>
            <person name="Sun Z."/>
            <person name="Harris H.M."/>
            <person name="McCann A."/>
            <person name="Guo C."/>
            <person name="Argimon S."/>
            <person name="Zhang W."/>
            <person name="Yang X."/>
            <person name="Jeffery I.B."/>
            <person name="Cooney J.C."/>
            <person name="Kagawa T.F."/>
            <person name="Liu W."/>
            <person name="Song Y."/>
            <person name="Salvetti E."/>
            <person name="Wrobel A."/>
            <person name="Rasinkangas P."/>
            <person name="Parkhill J."/>
            <person name="Rea M.C."/>
            <person name="O'Sullivan O."/>
            <person name="Ritari J."/>
            <person name="Douillard F.P."/>
            <person name="Paul Ross R."/>
            <person name="Yang R."/>
            <person name="Briner A.E."/>
            <person name="Felis G.E."/>
            <person name="de Vos W.M."/>
            <person name="Barrangou R."/>
            <person name="Klaenhammer T.R."/>
            <person name="Caufield P.W."/>
            <person name="Cui Y."/>
            <person name="Zhang H."/>
            <person name="O'Toole P.W."/>
        </authorList>
    </citation>
    <scope>NUCLEOTIDE SEQUENCE [LARGE SCALE GENOMIC DNA]</scope>
    <source>
        <strain evidence="6 7">DSM 20335</strain>
    </source>
</reference>